<dbReference type="GO" id="GO:0016787">
    <property type="term" value="F:hydrolase activity"/>
    <property type="evidence" value="ECO:0007669"/>
    <property type="project" value="UniProtKB-KW"/>
</dbReference>
<organism evidence="2">
    <name type="scientific">Mycobacterium xenopi 4042</name>
    <dbReference type="NCBI Taxonomy" id="1299334"/>
    <lineage>
        <taxon>Bacteria</taxon>
        <taxon>Bacillati</taxon>
        <taxon>Actinomycetota</taxon>
        <taxon>Actinomycetes</taxon>
        <taxon>Mycobacteriales</taxon>
        <taxon>Mycobacteriaceae</taxon>
        <taxon>Mycobacterium</taxon>
    </lineage>
</organism>
<dbReference type="AlphaFoldDB" id="X8AGA0"/>
<name>X8AGA0_MYCXE</name>
<protein>
    <submittedName>
        <fullName evidence="2">Alpha/beta hydrolase family protein</fullName>
    </submittedName>
</protein>
<dbReference type="Pfam" id="PF12697">
    <property type="entry name" value="Abhydrolase_6"/>
    <property type="match status" value="1"/>
</dbReference>
<accession>X8AGA0</accession>
<dbReference type="Gene3D" id="3.40.50.1820">
    <property type="entry name" value="alpha/beta hydrolase"/>
    <property type="match status" value="1"/>
</dbReference>
<keyword evidence="2" id="KW-0378">Hydrolase</keyword>
<reference evidence="2" key="1">
    <citation type="submission" date="2014-01" db="EMBL/GenBank/DDBJ databases">
        <authorList>
            <person name="Brown-Elliot B."/>
            <person name="Wallace R."/>
            <person name="Lenaerts A."/>
            <person name="Ordway D."/>
            <person name="DeGroote M.A."/>
            <person name="Parker T."/>
            <person name="Sizemore C."/>
            <person name="Tallon L.J."/>
            <person name="Sadzewicz L.K."/>
            <person name="Sengamalay N."/>
            <person name="Fraser C.M."/>
            <person name="Hine E."/>
            <person name="Shefchek K.A."/>
            <person name="Das S.P."/>
            <person name="Tettelin H."/>
        </authorList>
    </citation>
    <scope>NUCLEOTIDE SEQUENCE [LARGE SCALE GENOMIC DNA]</scope>
    <source>
        <strain evidence="2">4042</strain>
    </source>
</reference>
<dbReference type="EMBL" id="JAOB01000060">
    <property type="protein sequence ID" value="EUA30589.1"/>
    <property type="molecule type" value="Genomic_DNA"/>
</dbReference>
<dbReference type="InterPro" id="IPR000073">
    <property type="entry name" value="AB_hydrolase_1"/>
</dbReference>
<dbReference type="PATRIC" id="fig|1299334.3.peg.6521"/>
<proteinExistence type="predicted"/>
<evidence type="ECO:0000313" key="2">
    <source>
        <dbReference type="EMBL" id="EUA30589.1"/>
    </source>
</evidence>
<dbReference type="InterPro" id="IPR029058">
    <property type="entry name" value="AB_hydrolase_fold"/>
</dbReference>
<gene>
    <name evidence="2" type="ORF">I553_4846</name>
</gene>
<dbReference type="SUPFAM" id="SSF53474">
    <property type="entry name" value="alpha/beta-Hydrolases"/>
    <property type="match status" value="1"/>
</dbReference>
<sequence>MSLPDLVLVHGGEHAADCWDLTVAELRRLSPELRILAVDLPGHGAKPGNLATATIAEWVDSVIADIEEARLGTSSLSVIRWPG</sequence>
<comment type="caution">
    <text evidence="2">The sequence shown here is derived from an EMBL/GenBank/DDBJ whole genome shotgun (WGS) entry which is preliminary data.</text>
</comment>
<evidence type="ECO:0000259" key="1">
    <source>
        <dbReference type="Pfam" id="PF12697"/>
    </source>
</evidence>
<feature type="domain" description="AB hydrolase-1" evidence="1">
    <location>
        <begin position="6"/>
        <end position="66"/>
    </location>
</feature>